<dbReference type="AlphaFoldDB" id="A0AAV4WL18"/>
<sequence>MERTRKKVECKRCDPALLVLKKLLEQHNRIKTQAIPCVKKRLVLFNCQILKYWQFQTGHLEAAALVVVIFLLLPTAEIVALLWTDKSVR</sequence>
<keyword evidence="1" id="KW-1133">Transmembrane helix</keyword>
<keyword evidence="1" id="KW-0472">Membrane</keyword>
<dbReference type="EMBL" id="BPLQ01014835">
    <property type="protein sequence ID" value="GIY83605.1"/>
    <property type="molecule type" value="Genomic_DNA"/>
</dbReference>
<feature type="transmembrane region" description="Helical" evidence="1">
    <location>
        <begin position="62"/>
        <end position="83"/>
    </location>
</feature>
<keyword evidence="3" id="KW-1185">Reference proteome</keyword>
<reference evidence="2 3" key="1">
    <citation type="submission" date="2021-06" db="EMBL/GenBank/DDBJ databases">
        <title>Caerostris darwini draft genome.</title>
        <authorList>
            <person name="Kono N."/>
            <person name="Arakawa K."/>
        </authorList>
    </citation>
    <scope>NUCLEOTIDE SEQUENCE [LARGE SCALE GENOMIC DNA]</scope>
</reference>
<proteinExistence type="predicted"/>
<comment type="caution">
    <text evidence="2">The sequence shown here is derived from an EMBL/GenBank/DDBJ whole genome shotgun (WGS) entry which is preliminary data.</text>
</comment>
<evidence type="ECO:0000313" key="3">
    <source>
        <dbReference type="Proteomes" id="UP001054837"/>
    </source>
</evidence>
<dbReference type="Proteomes" id="UP001054837">
    <property type="component" value="Unassembled WGS sequence"/>
</dbReference>
<accession>A0AAV4WL18</accession>
<name>A0AAV4WL18_9ARAC</name>
<protein>
    <submittedName>
        <fullName evidence="2">Uncharacterized protein</fullName>
    </submittedName>
</protein>
<organism evidence="2 3">
    <name type="scientific">Caerostris darwini</name>
    <dbReference type="NCBI Taxonomy" id="1538125"/>
    <lineage>
        <taxon>Eukaryota</taxon>
        <taxon>Metazoa</taxon>
        <taxon>Ecdysozoa</taxon>
        <taxon>Arthropoda</taxon>
        <taxon>Chelicerata</taxon>
        <taxon>Arachnida</taxon>
        <taxon>Araneae</taxon>
        <taxon>Araneomorphae</taxon>
        <taxon>Entelegynae</taxon>
        <taxon>Araneoidea</taxon>
        <taxon>Araneidae</taxon>
        <taxon>Caerostris</taxon>
    </lineage>
</organism>
<evidence type="ECO:0000256" key="1">
    <source>
        <dbReference type="SAM" id="Phobius"/>
    </source>
</evidence>
<gene>
    <name evidence="2" type="ORF">CDAR_32411</name>
</gene>
<evidence type="ECO:0000313" key="2">
    <source>
        <dbReference type="EMBL" id="GIY83605.1"/>
    </source>
</evidence>
<keyword evidence="1" id="KW-0812">Transmembrane</keyword>